<keyword evidence="1" id="KW-1133">Transmembrane helix</keyword>
<keyword evidence="1" id="KW-0812">Transmembrane</keyword>
<evidence type="ECO:0000256" key="1">
    <source>
        <dbReference type="SAM" id="Phobius"/>
    </source>
</evidence>
<dbReference type="Proteomes" id="UP000827092">
    <property type="component" value="Unassembled WGS sequence"/>
</dbReference>
<comment type="caution">
    <text evidence="2">The sequence shown here is derived from an EMBL/GenBank/DDBJ whole genome shotgun (WGS) entry which is preliminary data.</text>
</comment>
<evidence type="ECO:0000313" key="3">
    <source>
        <dbReference type="Proteomes" id="UP000827092"/>
    </source>
</evidence>
<reference evidence="2 3" key="1">
    <citation type="journal article" date="2022" name="Nat. Ecol. Evol.">
        <title>A masculinizing supergene underlies an exaggerated male reproductive morph in a spider.</title>
        <authorList>
            <person name="Hendrickx F."/>
            <person name="De Corte Z."/>
            <person name="Sonet G."/>
            <person name="Van Belleghem S.M."/>
            <person name="Kostlbacher S."/>
            <person name="Vangestel C."/>
        </authorList>
    </citation>
    <scope>NUCLEOTIDE SEQUENCE [LARGE SCALE GENOMIC DNA]</scope>
    <source>
        <strain evidence="2">W744_W776</strain>
    </source>
</reference>
<sequence>MYPQTKRQKKQRAVYKYPKDLFKLEEEENTSTSSPNGNYDWDHLNLRQIASSVRSLLNVPRKKKYDWNLFIRIFFLLLLLRGFFDVVLIYLDSECPLLRS</sequence>
<feature type="transmembrane region" description="Helical" evidence="1">
    <location>
        <begin position="69"/>
        <end position="91"/>
    </location>
</feature>
<dbReference type="EMBL" id="JAFNEN010000192">
    <property type="protein sequence ID" value="KAG8190164.1"/>
    <property type="molecule type" value="Genomic_DNA"/>
</dbReference>
<dbReference type="AlphaFoldDB" id="A0AAV6V2S3"/>
<keyword evidence="1" id="KW-0472">Membrane</keyword>
<organism evidence="2 3">
    <name type="scientific">Oedothorax gibbosus</name>
    <dbReference type="NCBI Taxonomy" id="931172"/>
    <lineage>
        <taxon>Eukaryota</taxon>
        <taxon>Metazoa</taxon>
        <taxon>Ecdysozoa</taxon>
        <taxon>Arthropoda</taxon>
        <taxon>Chelicerata</taxon>
        <taxon>Arachnida</taxon>
        <taxon>Araneae</taxon>
        <taxon>Araneomorphae</taxon>
        <taxon>Entelegynae</taxon>
        <taxon>Araneoidea</taxon>
        <taxon>Linyphiidae</taxon>
        <taxon>Erigoninae</taxon>
        <taxon>Oedothorax</taxon>
    </lineage>
</organism>
<protein>
    <submittedName>
        <fullName evidence="2">Uncharacterized protein</fullName>
    </submittedName>
</protein>
<accession>A0AAV6V2S3</accession>
<name>A0AAV6V2S3_9ARAC</name>
<gene>
    <name evidence="2" type="ORF">JTE90_008697</name>
</gene>
<evidence type="ECO:0000313" key="2">
    <source>
        <dbReference type="EMBL" id="KAG8190164.1"/>
    </source>
</evidence>
<keyword evidence="3" id="KW-1185">Reference proteome</keyword>
<proteinExistence type="predicted"/>